<evidence type="ECO:0000259" key="4">
    <source>
        <dbReference type="PROSITE" id="PS01124"/>
    </source>
</evidence>
<dbReference type="Gene3D" id="1.10.10.60">
    <property type="entry name" value="Homeodomain-like"/>
    <property type="match status" value="1"/>
</dbReference>
<evidence type="ECO:0000256" key="1">
    <source>
        <dbReference type="ARBA" id="ARBA00023015"/>
    </source>
</evidence>
<keyword evidence="1" id="KW-0805">Transcription regulation</keyword>
<dbReference type="AlphaFoldDB" id="A0A9X2BZ66"/>
<organism evidence="5 6">
    <name type="scientific">Scleromatobacter humisilvae</name>
    <dbReference type="NCBI Taxonomy" id="2897159"/>
    <lineage>
        <taxon>Bacteria</taxon>
        <taxon>Pseudomonadati</taxon>
        <taxon>Pseudomonadota</taxon>
        <taxon>Betaproteobacteria</taxon>
        <taxon>Burkholderiales</taxon>
        <taxon>Sphaerotilaceae</taxon>
        <taxon>Scleromatobacter</taxon>
    </lineage>
</organism>
<evidence type="ECO:0000256" key="2">
    <source>
        <dbReference type="ARBA" id="ARBA00023163"/>
    </source>
</evidence>
<evidence type="ECO:0000313" key="5">
    <source>
        <dbReference type="EMBL" id="MCK9684991.1"/>
    </source>
</evidence>
<dbReference type="InterPro" id="IPR018060">
    <property type="entry name" value="HTH_AraC"/>
</dbReference>
<feature type="compositionally biased region" description="Basic and acidic residues" evidence="3">
    <location>
        <begin position="57"/>
        <end position="66"/>
    </location>
</feature>
<dbReference type="InterPro" id="IPR009057">
    <property type="entry name" value="Homeodomain-like_sf"/>
</dbReference>
<gene>
    <name evidence="5" type="ORF">LPC04_04635</name>
</gene>
<evidence type="ECO:0000256" key="3">
    <source>
        <dbReference type="SAM" id="MobiDB-lite"/>
    </source>
</evidence>
<keyword evidence="2" id="KW-0804">Transcription</keyword>
<reference evidence="5" key="1">
    <citation type="submission" date="2021-11" db="EMBL/GenBank/DDBJ databases">
        <title>BS-T2-15 a new species belonging to the Comamonadaceae family isolated from the soil of a French oak forest.</title>
        <authorList>
            <person name="Mieszkin S."/>
            <person name="Alain K."/>
        </authorList>
    </citation>
    <scope>NUCLEOTIDE SEQUENCE</scope>
    <source>
        <strain evidence="5">BS-T2-15</strain>
    </source>
</reference>
<evidence type="ECO:0000313" key="6">
    <source>
        <dbReference type="Proteomes" id="UP001139353"/>
    </source>
</evidence>
<dbReference type="Proteomes" id="UP001139353">
    <property type="component" value="Unassembled WGS sequence"/>
</dbReference>
<dbReference type="EMBL" id="JAJLJH010000001">
    <property type="protein sequence ID" value="MCK9684991.1"/>
    <property type="molecule type" value="Genomic_DNA"/>
</dbReference>
<dbReference type="GO" id="GO:0043565">
    <property type="term" value="F:sequence-specific DNA binding"/>
    <property type="evidence" value="ECO:0007669"/>
    <property type="project" value="InterPro"/>
</dbReference>
<name>A0A9X2BZ66_9BURK</name>
<feature type="region of interest" description="Disordered" evidence="3">
    <location>
        <begin position="39"/>
        <end position="78"/>
    </location>
</feature>
<sequence>MGYASPSHFAQVFRRELGVLPSAYRAGHRLTSMPARCSRAGNWRRGNREAPPGALGGRDHRSDCSRARRPKRLTPSSI</sequence>
<comment type="caution">
    <text evidence="5">The sequence shown here is derived from an EMBL/GenBank/DDBJ whole genome shotgun (WGS) entry which is preliminary data.</text>
</comment>
<dbReference type="SUPFAM" id="SSF46689">
    <property type="entry name" value="Homeodomain-like"/>
    <property type="match status" value="1"/>
</dbReference>
<proteinExistence type="predicted"/>
<protein>
    <recommendedName>
        <fullName evidence="4">HTH araC/xylS-type domain-containing protein</fullName>
    </recommendedName>
</protein>
<dbReference type="GO" id="GO:0003700">
    <property type="term" value="F:DNA-binding transcription factor activity"/>
    <property type="evidence" value="ECO:0007669"/>
    <property type="project" value="InterPro"/>
</dbReference>
<dbReference type="PROSITE" id="PS01124">
    <property type="entry name" value="HTH_ARAC_FAMILY_2"/>
    <property type="match status" value="1"/>
</dbReference>
<keyword evidence="6" id="KW-1185">Reference proteome</keyword>
<accession>A0A9X2BZ66</accession>
<feature type="domain" description="HTH araC/xylS-type" evidence="4">
    <location>
        <begin position="1"/>
        <end position="27"/>
    </location>
</feature>